<dbReference type="EMBL" id="SEWW01000005">
    <property type="protein sequence ID" value="NGZ44684.1"/>
    <property type="molecule type" value="Genomic_DNA"/>
</dbReference>
<name>A0ABX0F0X7_9BACT</name>
<dbReference type="Proteomes" id="UP001318301">
    <property type="component" value="Unassembled WGS sequence"/>
</dbReference>
<evidence type="ECO:0000313" key="1">
    <source>
        <dbReference type="EMBL" id="NGZ44684.1"/>
    </source>
</evidence>
<accession>A0ABX0F0X7</accession>
<sequence length="127" mass="14879">METRLMYIELKSGYADNGPAWVGLVTFSRTKATVYFNNKAFKKSHGTSSNFYDIETREEYWISGVKKNGEDRHWAGNGKILIDQKVINEYLKITGDEKIDKSRFEITEINETRDKRDFVEIENKIKE</sequence>
<proteinExistence type="predicted"/>
<gene>
    <name evidence="1" type="ORF">EWU23_09360</name>
</gene>
<protein>
    <recommendedName>
        <fullName evidence="3">Mannose-1-phosphate guanylyltransferase</fullName>
    </recommendedName>
</protein>
<evidence type="ECO:0008006" key="3">
    <source>
        <dbReference type="Google" id="ProtNLM"/>
    </source>
</evidence>
<organism evidence="1 2">
    <name type="scientific">Aquirufa beregesia</name>
    <dbReference type="NCBI Taxonomy" id="2516556"/>
    <lineage>
        <taxon>Bacteria</taxon>
        <taxon>Pseudomonadati</taxon>
        <taxon>Bacteroidota</taxon>
        <taxon>Cytophagia</taxon>
        <taxon>Cytophagales</taxon>
        <taxon>Flectobacillaceae</taxon>
        <taxon>Aquirufa</taxon>
    </lineage>
</organism>
<keyword evidence="2" id="KW-1185">Reference proteome</keyword>
<comment type="caution">
    <text evidence="1">The sequence shown here is derived from an EMBL/GenBank/DDBJ whole genome shotgun (WGS) entry which is preliminary data.</text>
</comment>
<reference evidence="1 2" key="1">
    <citation type="submission" date="2019-02" db="EMBL/GenBank/DDBJ databases">
        <title>Genome of a new Bacteroidetes strain.</title>
        <authorList>
            <person name="Pitt A."/>
        </authorList>
    </citation>
    <scope>NUCLEOTIDE SEQUENCE [LARGE SCALE GENOMIC DNA]</scope>
    <source>
        <strain evidence="1 2">50C-KIRBA</strain>
    </source>
</reference>
<evidence type="ECO:0000313" key="2">
    <source>
        <dbReference type="Proteomes" id="UP001318301"/>
    </source>
</evidence>
<dbReference type="RefSeq" id="WP_166231418.1">
    <property type="nucleotide sequence ID" value="NZ_CBCSIJ010000013.1"/>
</dbReference>